<evidence type="ECO:0000313" key="3">
    <source>
        <dbReference type="Proteomes" id="UP000094065"/>
    </source>
</evidence>
<feature type="region of interest" description="Disordered" evidence="1">
    <location>
        <begin position="16"/>
        <end position="86"/>
    </location>
</feature>
<accession>A0A1E3HY16</accession>
<dbReference type="Proteomes" id="UP000094065">
    <property type="component" value="Unassembled WGS sequence"/>
</dbReference>
<dbReference type="AlphaFoldDB" id="A0A1E3HY16"/>
<gene>
    <name evidence="2" type="ORF">L202_03141</name>
</gene>
<organism evidence="2 3">
    <name type="scientific">Cryptococcus amylolentus CBS 6039</name>
    <dbReference type="NCBI Taxonomy" id="1295533"/>
    <lineage>
        <taxon>Eukaryota</taxon>
        <taxon>Fungi</taxon>
        <taxon>Dikarya</taxon>
        <taxon>Basidiomycota</taxon>
        <taxon>Agaricomycotina</taxon>
        <taxon>Tremellomycetes</taxon>
        <taxon>Tremellales</taxon>
        <taxon>Cryptococcaceae</taxon>
        <taxon>Cryptococcus</taxon>
    </lineage>
</organism>
<reference evidence="2 3" key="1">
    <citation type="submission" date="2016-06" db="EMBL/GenBank/DDBJ databases">
        <title>Evolution of pathogenesis and genome organization in the Tremellales.</title>
        <authorList>
            <person name="Cuomo C."/>
            <person name="Litvintseva A."/>
            <person name="Heitman J."/>
            <person name="Chen Y."/>
            <person name="Sun S."/>
            <person name="Springer D."/>
            <person name="Dromer F."/>
            <person name="Young S."/>
            <person name="Zeng Q."/>
            <person name="Chapman S."/>
            <person name="Gujja S."/>
            <person name="Saif S."/>
            <person name="Birren B."/>
        </authorList>
    </citation>
    <scope>NUCLEOTIDE SEQUENCE [LARGE SCALE GENOMIC DNA]</scope>
    <source>
        <strain evidence="2 3">CBS 6039</strain>
    </source>
</reference>
<name>A0A1E3HY16_9TREE</name>
<evidence type="ECO:0000313" key="2">
    <source>
        <dbReference type="EMBL" id="ODN81045.1"/>
    </source>
</evidence>
<proteinExistence type="predicted"/>
<evidence type="ECO:0000256" key="1">
    <source>
        <dbReference type="SAM" id="MobiDB-lite"/>
    </source>
</evidence>
<protein>
    <submittedName>
        <fullName evidence="2">Guanine nucleotide-binding protein subunit gamma</fullName>
    </submittedName>
</protein>
<dbReference type="RefSeq" id="XP_018995611.1">
    <property type="nucleotide sequence ID" value="XM_019136942.1"/>
</dbReference>
<dbReference type="GeneID" id="30154450"/>
<comment type="caution">
    <text evidence="2">The sequence shown here is derived from an EMBL/GenBank/DDBJ whole genome shotgun (WGS) entry which is preliminary data.</text>
</comment>
<dbReference type="EMBL" id="AWGJ01000004">
    <property type="protein sequence ID" value="ODN81045.1"/>
    <property type="molecule type" value="Genomic_DNA"/>
</dbReference>
<feature type="compositionally biased region" description="Low complexity" evidence="1">
    <location>
        <begin position="47"/>
        <end position="61"/>
    </location>
</feature>
<sequence>MLVCLCISFQNTNLASTTSLHPQPPHHVLQRYLPCQPGPPPQDNHVRAQAPAPERAQRSAQGGPRSAPSPSERSQRQLDQALQLHKRPDASFCLGTAWEE</sequence>
<keyword evidence="3" id="KW-1185">Reference proteome</keyword>
<feature type="compositionally biased region" description="Polar residues" evidence="1">
    <location>
        <begin position="68"/>
        <end position="80"/>
    </location>
</feature>